<proteinExistence type="inferred from homology"/>
<gene>
    <name evidence="7" type="ORF">L195_g029285</name>
</gene>
<dbReference type="PANTHER" id="PTHR31791">
    <property type="entry name" value="FRIGIDA-LIKE PROTEIN 3-RELATED"/>
    <property type="match status" value="1"/>
</dbReference>
<keyword evidence="4 5" id="KW-0287">Flowering</keyword>
<dbReference type="Pfam" id="PF07899">
    <property type="entry name" value="Frigida"/>
    <property type="match status" value="1"/>
</dbReference>
<accession>A0A2K3L4C5</accession>
<organism evidence="7 8">
    <name type="scientific">Trifolium pratense</name>
    <name type="common">Red clover</name>
    <dbReference type="NCBI Taxonomy" id="57577"/>
    <lineage>
        <taxon>Eukaryota</taxon>
        <taxon>Viridiplantae</taxon>
        <taxon>Streptophyta</taxon>
        <taxon>Embryophyta</taxon>
        <taxon>Tracheophyta</taxon>
        <taxon>Spermatophyta</taxon>
        <taxon>Magnoliopsida</taxon>
        <taxon>eudicotyledons</taxon>
        <taxon>Gunneridae</taxon>
        <taxon>Pentapetalae</taxon>
        <taxon>rosids</taxon>
        <taxon>fabids</taxon>
        <taxon>Fabales</taxon>
        <taxon>Fabaceae</taxon>
        <taxon>Papilionoideae</taxon>
        <taxon>50 kb inversion clade</taxon>
        <taxon>NPAAA clade</taxon>
        <taxon>Hologalegina</taxon>
        <taxon>IRL clade</taxon>
        <taxon>Trifolieae</taxon>
        <taxon>Trifolium</taxon>
    </lineage>
</organism>
<evidence type="ECO:0000256" key="5">
    <source>
        <dbReference type="RuleBase" id="RU364012"/>
    </source>
</evidence>
<dbReference type="AlphaFoldDB" id="A0A2K3L4C5"/>
<evidence type="ECO:0000256" key="1">
    <source>
        <dbReference type="ARBA" id="ARBA00008956"/>
    </source>
</evidence>
<evidence type="ECO:0000256" key="6">
    <source>
        <dbReference type="SAM" id="MobiDB-lite"/>
    </source>
</evidence>
<reference evidence="7 8" key="1">
    <citation type="journal article" date="2014" name="Am. J. Bot.">
        <title>Genome assembly and annotation for red clover (Trifolium pratense; Fabaceae).</title>
        <authorList>
            <person name="Istvanek J."/>
            <person name="Jaros M."/>
            <person name="Krenek A."/>
            <person name="Repkova J."/>
        </authorList>
    </citation>
    <scope>NUCLEOTIDE SEQUENCE [LARGE SCALE GENOMIC DNA]</scope>
    <source>
        <strain evidence="8">cv. Tatra</strain>
        <tissue evidence="7">Young leaves</tissue>
    </source>
</reference>
<dbReference type="EMBL" id="ASHM01025964">
    <property type="protein sequence ID" value="PNX73385.1"/>
    <property type="molecule type" value="Genomic_DNA"/>
</dbReference>
<reference evidence="7 8" key="2">
    <citation type="journal article" date="2017" name="Front. Plant Sci.">
        <title>Gene Classification and Mining of Molecular Markers Useful in Red Clover (Trifolium pratense) Breeding.</title>
        <authorList>
            <person name="Istvanek J."/>
            <person name="Dluhosova J."/>
            <person name="Dluhos P."/>
            <person name="Patkova L."/>
            <person name="Nedelnik J."/>
            <person name="Repkova J."/>
        </authorList>
    </citation>
    <scope>NUCLEOTIDE SEQUENCE [LARGE SCALE GENOMIC DNA]</scope>
    <source>
        <strain evidence="8">cv. Tatra</strain>
        <tissue evidence="7">Young leaves</tissue>
    </source>
</reference>
<dbReference type="GO" id="GO:0030154">
    <property type="term" value="P:cell differentiation"/>
    <property type="evidence" value="ECO:0007669"/>
    <property type="project" value="UniProtKB-KW"/>
</dbReference>
<dbReference type="InterPro" id="IPR012474">
    <property type="entry name" value="Frigida"/>
</dbReference>
<dbReference type="ExpressionAtlas" id="A0A2K3L4C5">
    <property type="expression patterns" value="baseline"/>
</dbReference>
<evidence type="ECO:0000256" key="3">
    <source>
        <dbReference type="ARBA" id="ARBA00022782"/>
    </source>
</evidence>
<evidence type="ECO:0000256" key="4">
    <source>
        <dbReference type="ARBA" id="ARBA00023089"/>
    </source>
</evidence>
<dbReference type="Proteomes" id="UP000236291">
    <property type="component" value="Unassembled WGS sequence"/>
</dbReference>
<evidence type="ECO:0000256" key="2">
    <source>
        <dbReference type="ARBA" id="ARBA00022473"/>
    </source>
</evidence>
<keyword evidence="2 5" id="KW-0217">Developmental protein</keyword>
<keyword evidence="3 5" id="KW-0221">Differentiation</keyword>
<sequence>MKELDSKEKQFEEQMKEFQSKEEEFEEQVKDIKTKEEELESKKKHFEGRWNEIESKEKKFKVKVKELELKEKQFEGQVKEFESKLNKYDGQLKRPEPRKIYILRKKKNRSVSVCGGYGIHDKSLKLLVFEIVQNSKIETIFTQFIICGGYFVKNLIMKKQFVAAVRFSCAYNLNDKNQLVDMLREYVHTVKLICESSCEKTNSIEIKDKARDQEIASLGTVLQCILDCNLQSADMLDKEIKFRILELKVIKGN</sequence>
<comment type="caution">
    <text evidence="7">The sequence shown here is derived from an EMBL/GenBank/DDBJ whole genome shotgun (WGS) entry which is preliminary data.</text>
</comment>
<dbReference type="GO" id="GO:0009908">
    <property type="term" value="P:flower development"/>
    <property type="evidence" value="ECO:0007669"/>
    <property type="project" value="UniProtKB-KW"/>
</dbReference>
<protein>
    <recommendedName>
        <fullName evidence="5">FRIGIDA-like protein</fullName>
    </recommendedName>
</protein>
<comment type="similarity">
    <text evidence="1 5">Belongs to the Frigida family.</text>
</comment>
<evidence type="ECO:0000313" key="7">
    <source>
        <dbReference type="EMBL" id="PNX73385.1"/>
    </source>
</evidence>
<name>A0A2K3L4C5_TRIPR</name>
<feature type="region of interest" description="Disordered" evidence="6">
    <location>
        <begin position="1"/>
        <end position="27"/>
    </location>
</feature>
<dbReference type="PANTHER" id="PTHR31791:SF37">
    <property type="entry name" value="A_TM021B04.7 PROTEIN"/>
    <property type="match status" value="1"/>
</dbReference>
<dbReference type="SUPFAM" id="SSF57997">
    <property type="entry name" value="Tropomyosin"/>
    <property type="match status" value="1"/>
</dbReference>
<evidence type="ECO:0000313" key="8">
    <source>
        <dbReference type="Proteomes" id="UP000236291"/>
    </source>
</evidence>
<dbReference type="Gene3D" id="1.20.58.60">
    <property type="match status" value="1"/>
</dbReference>